<dbReference type="InterPro" id="IPR000683">
    <property type="entry name" value="Gfo/Idh/MocA-like_OxRdtase_N"/>
</dbReference>
<comment type="similarity">
    <text evidence="1">Belongs to the Gfo/Idh/MocA family.</text>
</comment>
<protein>
    <recommendedName>
        <fullName evidence="7">Oxidoreductase</fullName>
    </recommendedName>
</protein>
<name>A0A1F6CH50_HANXR</name>
<comment type="caution">
    <text evidence="5">The sequence shown here is derived from an EMBL/GenBank/DDBJ whole genome shotgun (WGS) entry which is preliminary data.</text>
</comment>
<dbReference type="GO" id="GO:0016491">
    <property type="term" value="F:oxidoreductase activity"/>
    <property type="evidence" value="ECO:0007669"/>
    <property type="project" value="UniProtKB-KW"/>
</dbReference>
<dbReference type="Pfam" id="PF22725">
    <property type="entry name" value="GFO_IDH_MocA_C3"/>
    <property type="match status" value="1"/>
</dbReference>
<dbReference type="EMBL" id="MFKF01000251">
    <property type="protein sequence ID" value="OGG48310.1"/>
    <property type="molecule type" value="Genomic_DNA"/>
</dbReference>
<evidence type="ECO:0000313" key="5">
    <source>
        <dbReference type="EMBL" id="OGG48310.1"/>
    </source>
</evidence>
<dbReference type="SUPFAM" id="SSF55347">
    <property type="entry name" value="Glyceraldehyde-3-phosphate dehydrogenase-like, C-terminal domain"/>
    <property type="match status" value="1"/>
</dbReference>
<dbReference type="InterPro" id="IPR055170">
    <property type="entry name" value="GFO_IDH_MocA-like_dom"/>
</dbReference>
<feature type="domain" description="GFO/IDH/MocA-like oxidoreductase" evidence="4">
    <location>
        <begin position="131"/>
        <end position="252"/>
    </location>
</feature>
<organism evidence="5 6">
    <name type="scientific">Handelsmanbacteria sp. (strain RIFCSPLOWO2_12_FULL_64_10)</name>
    <dbReference type="NCBI Taxonomy" id="1817868"/>
    <lineage>
        <taxon>Bacteria</taxon>
        <taxon>Candidatus Handelsmaniibacteriota</taxon>
    </lineage>
</organism>
<dbReference type="Gene3D" id="3.30.360.10">
    <property type="entry name" value="Dihydrodipicolinate Reductase, domain 2"/>
    <property type="match status" value="1"/>
</dbReference>
<proteinExistence type="inferred from homology"/>
<dbReference type="Pfam" id="PF01408">
    <property type="entry name" value="GFO_IDH_MocA"/>
    <property type="match status" value="1"/>
</dbReference>
<dbReference type="GO" id="GO:0000166">
    <property type="term" value="F:nucleotide binding"/>
    <property type="evidence" value="ECO:0007669"/>
    <property type="project" value="InterPro"/>
</dbReference>
<dbReference type="PANTHER" id="PTHR43708">
    <property type="entry name" value="CONSERVED EXPRESSED OXIDOREDUCTASE (EUROFUNG)"/>
    <property type="match status" value="1"/>
</dbReference>
<gene>
    <name evidence="5" type="ORF">A3F84_27660</name>
</gene>
<evidence type="ECO:0000259" key="4">
    <source>
        <dbReference type="Pfam" id="PF22725"/>
    </source>
</evidence>
<evidence type="ECO:0000256" key="2">
    <source>
        <dbReference type="ARBA" id="ARBA00023002"/>
    </source>
</evidence>
<dbReference type="Gene3D" id="3.40.50.720">
    <property type="entry name" value="NAD(P)-binding Rossmann-like Domain"/>
    <property type="match status" value="1"/>
</dbReference>
<evidence type="ECO:0000256" key="1">
    <source>
        <dbReference type="ARBA" id="ARBA00010928"/>
    </source>
</evidence>
<reference evidence="5 6" key="1">
    <citation type="journal article" date="2016" name="Nat. Commun.">
        <title>Thousands of microbial genomes shed light on interconnected biogeochemical processes in an aquifer system.</title>
        <authorList>
            <person name="Anantharaman K."/>
            <person name="Brown C.T."/>
            <person name="Hug L.A."/>
            <person name="Sharon I."/>
            <person name="Castelle C.J."/>
            <person name="Probst A.J."/>
            <person name="Thomas B.C."/>
            <person name="Singh A."/>
            <person name="Wilkins M.J."/>
            <person name="Karaoz U."/>
            <person name="Brodie E.L."/>
            <person name="Williams K.H."/>
            <person name="Hubbard S.S."/>
            <person name="Banfield J.F."/>
        </authorList>
    </citation>
    <scope>NUCLEOTIDE SEQUENCE [LARGE SCALE GENOMIC DNA]</scope>
    <source>
        <strain evidence="6">RIFCSPLOWO2_12_FULL_64_10</strain>
    </source>
</reference>
<feature type="domain" description="Gfo/Idh/MocA-like oxidoreductase N-terminal" evidence="3">
    <location>
        <begin position="5"/>
        <end position="121"/>
    </location>
</feature>
<dbReference type="PANTHER" id="PTHR43708:SF5">
    <property type="entry name" value="CONSERVED EXPRESSED OXIDOREDUCTASE (EUROFUNG)-RELATED"/>
    <property type="match status" value="1"/>
</dbReference>
<dbReference type="InterPro" id="IPR051317">
    <property type="entry name" value="Gfo/Idh/MocA_oxidoreduct"/>
</dbReference>
<accession>A0A1F6CH50</accession>
<keyword evidence="2" id="KW-0560">Oxidoreductase</keyword>
<dbReference type="AlphaFoldDB" id="A0A1F6CH50"/>
<evidence type="ECO:0008006" key="7">
    <source>
        <dbReference type="Google" id="ProtNLM"/>
    </source>
</evidence>
<evidence type="ECO:0000259" key="3">
    <source>
        <dbReference type="Pfam" id="PF01408"/>
    </source>
</evidence>
<dbReference type="Proteomes" id="UP000178606">
    <property type="component" value="Unassembled WGS sequence"/>
</dbReference>
<sequence length="337" mass="36646">MKGILVGMGGRGQSWIRVCGRNPEVELVGFVEPVEAQRRAVAERLELPLGRAFASLSDALKAARADFVLDVTPPAAHEAVALEAFAAGLHVLGEKPLSDDFGAARRIVAAAEKAGRTHMVTQNYRFGPAPRTTRRLLAEGVVGAPAQVAVGFYRAWATRPGTHYTTMPYPLLTDMGIHHFDLLRYVMGQEPVRVTARSWNPGWGWHAGDASHTAFIEFSGELVATHHACGCSVGRQSPWNGDWRIDGPGGSLTWEEDQIFVTREHPPEQKRREAVPLDPLPLAGQDALLAEFVAAVREGREPECSGRDNLKSLALTFAVVQSAREGGRPVEIAELLE</sequence>
<evidence type="ECO:0000313" key="6">
    <source>
        <dbReference type="Proteomes" id="UP000178606"/>
    </source>
</evidence>
<dbReference type="SUPFAM" id="SSF51735">
    <property type="entry name" value="NAD(P)-binding Rossmann-fold domains"/>
    <property type="match status" value="1"/>
</dbReference>
<dbReference type="InterPro" id="IPR036291">
    <property type="entry name" value="NAD(P)-bd_dom_sf"/>
</dbReference>